<gene>
    <name evidence="2" type="ORF">FRIFI_2549</name>
</gene>
<reference evidence="2 3" key="1">
    <citation type="submission" date="2014-09" db="EMBL/GenBank/DDBJ databases">
        <authorList>
            <person name="Hornung B.V."/>
        </authorList>
    </citation>
    <scope>NUCLEOTIDE SEQUENCE [LARGE SCALE GENOMIC DNA]</scope>
    <source>
        <strain evidence="2 3">FRIFI</strain>
    </source>
</reference>
<sequence>MMRWILVFLFLYLIPLIILFRNYKNLRRSYIYSSIYVVLVTMIVATNLYMSGLNKIREAIYYYSYVNDEPYEYKDNVGKEENIDEIYKVDKQDSEVYESKGDKSNEVALESKEVELNQDKEVEVIKKTDKEIISDFKKEIYNIERKALIPMRDCIPYTKNISESIKKLPTIENDLKYASKKCKEVIELYESMDIPSLSDEQYTTILSNARDDVKKAYELREKAMNESINLVESKNPKYIGKITEYLSLSDEHIANFKDRIDKLSLNIK</sequence>
<dbReference type="Proteomes" id="UP000245695">
    <property type="component" value="Chromosome 1"/>
</dbReference>
<accession>A0A2P2BUQ6</accession>
<evidence type="ECO:0000256" key="1">
    <source>
        <dbReference type="SAM" id="Phobius"/>
    </source>
</evidence>
<keyword evidence="1" id="KW-0812">Transmembrane</keyword>
<dbReference type="KEGG" id="rhom:FRIFI_2549"/>
<dbReference type="AlphaFoldDB" id="A0A2P2BUQ6"/>
<feature type="transmembrane region" description="Helical" evidence="1">
    <location>
        <begin position="30"/>
        <end position="50"/>
    </location>
</feature>
<proteinExistence type="predicted"/>
<evidence type="ECO:0000313" key="3">
    <source>
        <dbReference type="Proteomes" id="UP000245695"/>
    </source>
</evidence>
<keyword evidence="3" id="KW-1185">Reference proteome</keyword>
<protein>
    <submittedName>
        <fullName evidence="2">Uncharacterized protein</fullName>
    </submittedName>
</protein>
<dbReference type="EMBL" id="LN650648">
    <property type="protein sequence ID" value="CEI74072.1"/>
    <property type="molecule type" value="Genomic_DNA"/>
</dbReference>
<keyword evidence="1" id="KW-0472">Membrane</keyword>
<organism evidence="2 3">
    <name type="scientific">Romboutsia hominis</name>
    <dbReference type="NCBI Taxonomy" id="1507512"/>
    <lineage>
        <taxon>Bacteria</taxon>
        <taxon>Bacillati</taxon>
        <taxon>Bacillota</taxon>
        <taxon>Clostridia</taxon>
        <taxon>Peptostreptococcales</taxon>
        <taxon>Peptostreptococcaceae</taxon>
        <taxon>Romboutsia</taxon>
    </lineage>
</organism>
<evidence type="ECO:0000313" key="2">
    <source>
        <dbReference type="EMBL" id="CEI74072.1"/>
    </source>
</evidence>
<name>A0A2P2BUQ6_9FIRM</name>
<keyword evidence="1" id="KW-1133">Transmembrane helix</keyword>
<dbReference type="RefSeq" id="WP_240275518.1">
    <property type="nucleotide sequence ID" value="NZ_FJTZ01000012.1"/>
</dbReference>